<dbReference type="PANTHER" id="PTHR36766">
    <property type="entry name" value="PLANT BROAD-SPECTRUM MILDEW RESISTANCE PROTEIN RPW8"/>
    <property type="match status" value="1"/>
</dbReference>
<accession>V4MJ47</accession>
<keyword evidence="3" id="KW-1185">Reference proteome</keyword>
<dbReference type="EMBL" id="KI517384">
    <property type="protein sequence ID" value="ESQ55422.1"/>
    <property type="molecule type" value="Genomic_DNA"/>
</dbReference>
<dbReference type="PANTHER" id="PTHR36766:SF64">
    <property type="entry name" value="OS12G0206100 PROTEIN"/>
    <property type="match status" value="1"/>
</dbReference>
<dbReference type="KEGG" id="eus:EUTSA_v10027343mg"/>
<organism evidence="2 3">
    <name type="scientific">Eutrema salsugineum</name>
    <name type="common">Saltwater cress</name>
    <name type="synonym">Sisymbrium salsugineum</name>
    <dbReference type="NCBI Taxonomy" id="72664"/>
    <lineage>
        <taxon>Eukaryota</taxon>
        <taxon>Viridiplantae</taxon>
        <taxon>Streptophyta</taxon>
        <taxon>Embryophyta</taxon>
        <taxon>Tracheophyta</taxon>
        <taxon>Spermatophyta</taxon>
        <taxon>Magnoliopsida</taxon>
        <taxon>eudicotyledons</taxon>
        <taxon>Gunneridae</taxon>
        <taxon>Pentapetalae</taxon>
        <taxon>rosids</taxon>
        <taxon>malvids</taxon>
        <taxon>Brassicales</taxon>
        <taxon>Brassicaceae</taxon>
        <taxon>Eutremeae</taxon>
        <taxon>Eutrema</taxon>
    </lineage>
</organism>
<reference evidence="2 3" key="1">
    <citation type="journal article" date="2013" name="Front. Plant Sci.">
        <title>The Reference Genome of the Halophytic Plant Eutrema salsugineum.</title>
        <authorList>
            <person name="Yang R."/>
            <person name="Jarvis D.E."/>
            <person name="Chen H."/>
            <person name="Beilstein M.A."/>
            <person name="Grimwood J."/>
            <person name="Jenkins J."/>
            <person name="Shu S."/>
            <person name="Prochnik S."/>
            <person name="Xin M."/>
            <person name="Ma C."/>
            <person name="Schmutz J."/>
            <person name="Wing R.A."/>
            <person name="Mitchell-Olds T."/>
            <person name="Schumaker K.S."/>
            <person name="Wang X."/>
        </authorList>
    </citation>
    <scope>NUCLEOTIDE SEQUENCE [LARGE SCALE GENOMIC DNA]</scope>
</reference>
<sequence length="275" mass="30412">MEDCKRLKNLPIGMRNMESLGTLKLSGCSELDYIQDLPRNLKELYLAGTAVNAFPSPLLENLSELVILSLENCKQLRNLPMGNSMKSLVTVKLSGCSELDDIQEFPQNLKELYIPCWHCHNELPSSIGDLADLVILDLKNCKKLRHLPMDMDNLNPLDVLDLSDCSQLDVVTKCLPEAKELHLAGTGKNFHLPKKFKLVSFTKIEVETTKLYTEKSNRHSTISGCVGCFYMGRHQGITKVGGPGGSTMPTAYPTAPQANQGYNAGAQPYPPNYAV</sequence>
<dbReference type="Gene3D" id="3.80.10.10">
    <property type="entry name" value="Ribonuclease Inhibitor"/>
    <property type="match status" value="1"/>
</dbReference>
<evidence type="ECO:0000313" key="3">
    <source>
        <dbReference type="Proteomes" id="UP000030689"/>
    </source>
</evidence>
<evidence type="ECO:0000256" key="1">
    <source>
        <dbReference type="ARBA" id="ARBA00022821"/>
    </source>
</evidence>
<dbReference type="AlphaFoldDB" id="V4MJ47"/>
<evidence type="ECO:0000313" key="2">
    <source>
        <dbReference type="EMBL" id="ESQ55422.1"/>
    </source>
</evidence>
<dbReference type="InterPro" id="IPR032675">
    <property type="entry name" value="LRR_dom_sf"/>
</dbReference>
<gene>
    <name evidence="2" type="ORF">EUTSA_v10027343mg</name>
</gene>
<keyword evidence="1" id="KW-0611">Plant defense</keyword>
<dbReference type="OMA" id="DDAVNEM"/>
<protein>
    <submittedName>
        <fullName evidence="2">Uncharacterized protein</fullName>
    </submittedName>
</protein>
<proteinExistence type="predicted"/>
<dbReference type="GO" id="GO:0006952">
    <property type="term" value="P:defense response"/>
    <property type="evidence" value="ECO:0007669"/>
    <property type="project" value="UniProtKB-KW"/>
</dbReference>
<dbReference type="SUPFAM" id="SSF52058">
    <property type="entry name" value="L domain-like"/>
    <property type="match status" value="1"/>
</dbReference>
<dbReference type="Gramene" id="ESQ55422">
    <property type="protein sequence ID" value="ESQ55422"/>
    <property type="gene ID" value="EUTSA_v10027343mg"/>
</dbReference>
<name>V4MJ47_EUTSA</name>
<dbReference type="Proteomes" id="UP000030689">
    <property type="component" value="Unassembled WGS sequence"/>
</dbReference>